<accession>A0A0F9MW40</accession>
<comment type="caution">
    <text evidence="1">The sequence shown here is derived from an EMBL/GenBank/DDBJ whole genome shotgun (WGS) entry which is preliminary data.</text>
</comment>
<name>A0A0F9MW40_9ZZZZ</name>
<proteinExistence type="predicted"/>
<evidence type="ECO:0000313" key="1">
    <source>
        <dbReference type="EMBL" id="KKN03627.1"/>
    </source>
</evidence>
<dbReference type="AlphaFoldDB" id="A0A0F9MW40"/>
<gene>
    <name evidence="1" type="ORF">LCGC14_1105830</name>
</gene>
<protein>
    <submittedName>
        <fullName evidence="1">Uncharacterized protein</fullName>
    </submittedName>
</protein>
<reference evidence="1" key="1">
    <citation type="journal article" date="2015" name="Nature">
        <title>Complex archaea that bridge the gap between prokaryotes and eukaryotes.</title>
        <authorList>
            <person name="Spang A."/>
            <person name="Saw J.H."/>
            <person name="Jorgensen S.L."/>
            <person name="Zaremba-Niedzwiedzka K."/>
            <person name="Martijn J."/>
            <person name="Lind A.E."/>
            <person name="van Eijk R."/>
            <person name="Schleper C."/>
            <person name="Guy L."/>
            <person name="Ettema T.J."/>
        </authorList>
    </citation>
    <scope>NUCLEOTIDE SEQUENCE</scope>
</reference>
<organism evidence="1">
    <name type="scientific">marine sediment metagenome</name>
    <dbReference type="NCBI Taxonomy" id="412755"/>
    <lineage>
        <taxon>unclassified sequences</taxon>
        <taxon>metagenomes</taxon>
        <taxon>ecological metagenomes</taxon>
    </lineage>
</organism>
<sequence>MVLDLFRALDTLRLMANQTYWENKVSCGSWFRALTCPSCEHFSFCSMDSNLKDNIAALK</sequence>
<dbReference type="EMBL" id="LAZR01005015">
    <property type="protein sequence ID" value="KKN03627.1"/>
    <property type="molecule type" value="Genomic_DNA"/>
</dbReference>